<keyword evidence="1" id="KW-0479">Metal-binding</keyword>
<dbReference type="AlphaFoldDB" id="A0A0K0DF07"/>
<keyword evidence="2" id="KW-0812">Transmembrane</keyword>
<dbReference type="STRING" id="6313.A0A0K0DF07"/>
<keyword evidence="1" id="KW-0862">Zinc</keyword>
<dbReference type="GO" id="GO:0046872">
    <property type="term" value="F:metal ion binding"/>
    <property type="evidence" value="ECO:0007669"/>
    <property type="project" value="UniProtKB-KW"/>
</dbReference>
<dbReference type="SUPFAM" id="SSF55486">
    <property type="entry name" value="Metalloproteases ('zincins'), catalytic domain"/>
    <property type="match status" value="1"/>
</dbReference>
<dbReference type="Pfam" id="PF13688">
    <property type="entry name" value="Reprolysin_5"/>
    <property type="match status" value="1"/>
</dbReference>
<dbReference type="PANTHER" id="PTHR11905:SF159">
    <property type="entry name" value="ADAM METALLOPROTEASE"/>
    <property type="match status" value="1"/>
</dbReference>
<protein>
    <submittedName>
        <fullName evidence="5">Peptidase M12B domain-containing protein</fullName>
    </submittedName>
</protein>
<feature type="binding site" evidence="1">
    <location>
        <position position="175"/>
    </location>
    <ligand>
        <name>Zn(2+)</name>
        <dbReference type="ChEBI" id="CHEBI:29105"/>
        <note>catalytic</note>
    </ligand>
</feature>
<accession>A0A0K0DF07</accession>
<feature type="binding site" evidence="1">
    <location>
        <position position="181"/>
    </location>
    <ligand>
        <name>Zn(2+)</name>
        <dbReference type="ChEBI" id="CHEBI:29105"/>
        <note>catalytic</note>
    </ligand>
</feature>
<dbReference type="InterPro" id="IPR024079">
    <property type="entry name" value="MetalloPept_cat_dom_sf"/>
</dbReference>
<feature type="binding site" evidence="1">
    <location>
        <position position="171"/>
    </location>
    <ligand>
        <name>Zn(2+)</name>
        <dbReference type="ChEBI" id="CHEBI:29105"/>
        <note>catalytic</note>
    </ligand>
</feature>
<name>A0A0K0DF07_ANGCA</name>
<evidence type="ECO:0000256" key="2">
    <source>
        <dbReference type="SAM" id="Phobius"/>
    </source>
</evidence>
<organism evidence="4 5">
    <name type="scientific">Angiostrongylus cantonensis</name>
    <name type="common">Rat lungworm</name>
    <dbReference type="NCBI Taxonomy" id="6313"/>
    <lineage>
        <taxon>Eukaryota</taxon>
        <taxon>Metazoa</taxon>
        <taxon>Ecdysozoa</taxon>
        <taxon>Nematoda</taxon>
        <taxon>Chromadorea</taxon>
        <taxon>Rhabditida</taxon>
        <taxon>Rhabditina</taxon>
        <taxon>Rhabditomorpha</taxon>
        <taxon>Strongyloidea</taxon>
        <taxon>Metastrongylidae</taxon>
        <taxon>Angiostrongylus</taxon>
    </lineage>
</organism>
<dbReference type="Gene3D" id="3.40.390.10">
    <property type="entry name" value="Collagenase (Catalytic Domain)"/>
    <property type="match status" value="1"/>
</dbReference>
<reference evidence="4" key="1">
    <citation type="submission" date="2012-09" db="EMBL/GenBank/DDBJ databases">
        <authorList>
            <person name="Martin A.A."/>
        </authorList>
    </citation>
    <scope>NUCLEOTIDE SEQUENCE</scope>
</reference>
<feature type="transmembrane region" description="Helical" evidence="2">
    <location>
        <begin position="6"/>
        <end position="25"/>
    </location>
</feature>
<reference evidence="5" key="2">
    <citation type="submission" date="2017-02" db="UniProtKB">
        <authorList>
            <consortium name="WormBaseParasite"/>
        </authorList>
    </citation>
    <scope>IDENTIFICATION</scope>
</reference>
<dbReference type="Proteomes" id="UP000035642">
    <property type="component" value="Unassembled WGS sequence"/>
</dbReference>
<feature type="active site" evidence="1">
    <location>
        <position position="172"/>
    </location>
</feature>
<evidence type="ECO:0000256" key="1">
    <source>
        <dbReference type="PROSITE-ProRule" id="PRU00276"/>
    </source>
</evidence>
<comment type="caution">
    <text evidence="1">Lacks conserved residue(s) required for the propagation of feature annotation.</text>
</comment>
<evidence type="ECO:0000313" key="5">
    <source>
        <dbReference type="WBParaSite" id="ACAC_0000950301-mRNA-1"/>
    </source>
</evidence>
<dbReference type="PROSITE" id="PS50215">
    <property type="entry name" value="ADAM_MEPRO"/>
    <property type="match status" value="1"/>
</dbReference>
<evidence type="ECO:0000259" key="3">
    <source>
        <dbReference type="PROSITE" id="PS50215"/>
    </source>
</evidence>
<keyword evidence="2" id="KW-1133">Transmembrane helix</keyword>
<dbReference type="GO" id="GO:0004222">
    <property type="term" value="F:metalloendopeptidase activity"/>
    <property type="evidence" value="ECO:0007669"/>
    <property type="project" value="InterPro"/>
</dbReference>
<dbReference type="WBParaSite" id="ACAC_0000950301-mRNA-1">
    <property type="protein sequence ID" value="ACAC_0000950301-mRNA-1"/>
    <property type="gene ID" value="ACAC_0000950301"/>
</dbReference>
<dbReference type="InterPro" id="IPR001590">
    <property type="entry name" value="Peptidase_M12B"/>
</dbReference>
<keyword evidence="4" id="KW-1185">Reference proteome</keyword>
<keyword evidence="2" id="KW-0472">Membrane</keyword>
<feature type="domain" description="Peptidase M12B" evidence="3">
    <location>
        <begin position="135"/>
        <end position="241"/>
    </location>
</feature>
<dbReference type="PANTHER" id="PTHR11905">
    <property type="entry name" value="ADAM A DISINTEGRIN AND METALLOPROTEASE DOMAIN"/>
    <property type="match status" value="1"/>
</dbReference>
<proteinExistence type="predicted"/>
<dbReference type="GO" id="GO:0006508">
    <property type="term" value="P:proteolysis"/>
    <property type="evidence" value="ECO:0007669"/>
    <property type="project" value="InterPro"/>
</dbReference>
<evidence type="ECO:0000313" key="4">
    <source>
        <dbReference type="Proteomes" id="UP000035642"/>
    </source>
</evidence>
<sequence length="284" mass="31567">MSSNVHALIFILFYILICGNLEVLLRRKILLRNVSFIRVQKYTNETLPPLRNKSEYSLGLDILMVADYSTFQGFIDISNGDVDVAEVYTHDYLRALFEQVRNIYNHMKIAEQTIRLNLADAFIALRYDLLSPQGDSSTQGLAYVGNICQRGDSSSVVEDVGAGATAIVAAHELGHSLGAFHDGSPQSEECSSLENFLMAATMSGTENFELFTHSRMMSQCSVRSIESKLKSPLTSCIRKVQTLDRKVGEETSERSEISRPPGEVISLLQQCQITFGPHYGICPV</sequence>